<evidence type="ECO:0000259" key="2">
    <source>
        <dbReference type="Pfam" id="PF01970"/>
    </source>
</evidence>
<feature type="transmembrane region" description="Helical" evidence="1">
    <location>
        <begin position="20"/>
        <end position="46"/>
    </location>
</feature>
<feature type="transmembrane region" description="Helical" evidence="1">
    <location>
        <begin position="393"/>
        <end position="412"/>
    </location>
</feature>
<evidence type="ECO:0000313" key="3">
    <source>
        <dbReference type="EMBL" id="CUS50274.1"/>
    </source>
</evidence>
<feature type="transmembrane region" description="Helical" evidence="1">
    <location>
        <begin position="525"/>
        <end position="540"/>
    </location>
</feature>
<feature type="transmembrane region" description="Helical" evidence="1">
    <location>
        <begin position="473"/>
        <end position="490"/>
    </location>
</feature>
<organism evidence="3">
    <name type="scientific">hydrothermal vent metagenome</name>
    <dbReference type="NCBI Taxonomy" id="652676"/>
    <lineage>
        <taxon>unclassified sequences</taxon>
        <taxon>metagenomes</taxon>
        <taxon>ecological metagenomes</taxon>
    </lineage>
</organism>
<feature type="transmembrane region" description="Helical" evidence="1">
    <location>
        <begin position="320"/>
        <end position="343"/>
    </location>
</feature>
<feature type="transmembrane region" description="Helical" evidence="1">
    <location>
        <begin position="363"/>
        <end position="386"/>
    </location>
</feature>
<feature type="domain" description="DUF112" evidence="2">
    <location>
        <begin position="19"/>
        <end position="443"/>
    </location>
</feature>
<feature type="transmembrane region" description="Helical" evidence="1">
    <location>
        <begin position="442"/>
        <end position="461"/>
    </location>
</feature>
<evidence type="ECO:0000256" key="1">
    <source>
        <dbReference type="SAM" id="Phobius"/>
    </source>
</evidence>
<feature type="transmembrane region" description="Helical" evidence="1">
    <location>
        <begin position="502"/>
        <end position="519"/>
    </location>
</feature>
<accession>A0A160TQR7</accession>
<proteinExistence type="predicted"/>
<dbReference type="PANTHER" id="PTHR35342:SF5">
    <property type="entry name" value="TRICARBOXYLIC TRANSPORT PROTEIN"/>
    <property type="match status" value="1"/>
</dbReference>
<dbReference type="Pfam" id="PF01970">
    <property type="entry name" value="TctA"/>
    <property type="match status" value="1"/>
</dbReference>
<dbReference type="InterPro" id="IPR002823">
    <property type="entry name" value="DUF112_TM"/>
</dbReference>
<keyword evidence="1" id="KW-1133">Transmembrane helix</keyword>
<feature type="transmembrane region" description="Helical" evidence="1">
    <location>
        <begin position="143"/>
        <end position="162"/>
    </location>
</feature>
<dbReference type="PANTHER" id="PTHR35342">
    <property type="entry name" value="TRICARBOXYLIC TRANSPORT PROTEIN"/>
    <property type="match status" value="1"/>
</dbReference>
<feature type="transmembrane region" description="Helical" evidence="1">
    <location>
        <begin position="198"/>
        <end position="219"/>
    </location>
</feature>
<feature type="transmembrane region" description="Helical" evidence="1">
    <location>
        <begin position="107"/>
        <end position="131"/>
    </location>
</feature>
<sequence>MVIDNILAAIDVLANGHALLLMAVGVAAGLIAGAIPGFTIAMAVVLTLPFTYGMSAHLGLATMVSVLVGGLSGGLMAGILTGIPGTPSSVATTFDGFPMARNGEPGLALGIGVWSSFCGGIISAVLLMTMAPQLAKIGLEFNPWGYFMLVMFALTITASLAGKNMIKGLIAGALGLLLRTVGEDEAAGMARFDFGSDALLGGFDFIAVLIGLFAFSQLLNDVRDPEKAKKSLTQRSTIQVKIEHRRAIAEILKRWTIVVRSSLIGVFTGILPGAGGSIANILAYDQAKKASKYPEKFGTGIADGIIAPESSNNAVEGGALIILMALGIPGDVTAAIMLGALLMNDVVPSPSFISDEPVLAYSIFISFFIATFMMLGLQSVMLRIFVRVTKIPMYVLASIILGFCGIGVFALHNVGFDLWTLLWFGILGFTMRHFGFPLVPMILGVVLGNIAELNLARALAITPDLTPFFTRPWSLFFMIITIFSALFPMFQGHRIKEKAWTLFYLPTACFAVSLPLFMMGGVTRPALAAFLFCFGTYLLWQRKQNGWRYKA</sequence>
<keyword evidence="1" id="KW-0472">Membrane</keyword>
<reference evidence="3" key="1">
    <citation type="submission" date="2015-10" db="EMBL/GenBank/DDBJ databases">
        <authorList>
            <person name="Gilbert D.G."/>
        </authorList>
    </citation>
    <scope>NUCLEOTIDE SEQUENCE</scope>
</reference>
<name>A0A160TQR7_9ZZZZ</name>
<keyword evidence="1" id="KW-0812">Transmembrane</keyword>
<gene>
    <name evidence="3" type="ORF">MGWOODY_XGa2265</name>
</gene>
<dbReference type="AlphaFoldDB" id="A0A160TQR7"/>
<protein>
    <submittedName>
        <fullName evidence="3">Tricarboxylate transport membrane protein TctA</fullName>
    </submittedName>
</protein>
<feature type="transmembrane region" description="Helical" evidence="1">
    <location>
        <begin position="58"/>
        <end position="80"/>
    </location>
</feature>
<dbReference type="EMBL" id="CZRL01000016">
    <property type="protein sequence ID" value="CUS50274.1"/>
    <property type="molecule type" value="Genomic_DNA"/>
</dbReference>